<dbReference type="PROSITE" id="PS51094">
    <property type="entry name" value="PTS_EIIA_TYPE_2"/>
    <property type="match status" value="1"/>
</dbReference>
<name>A0A235B938_9BACL</name>
<dbReference type="GO" id="GO:0009401">
    <property type="term" value="P:phosphoenolpyruvate-dependent sugar phosphotransferase system"/>
    <property type="evidence" value="ECO:0007669"/>
    <property type="project" value="InterPro"/>
</dbReference>
<dbReference type="Gene3D" id="1.10.1790.10">
    <property type="entry name" value="PRD domain"/>
    <property type="match status" value="2"/>
</dbReference>
<evidence type="ECO:0000256" key="5">
    <source>
        <dbReference type="ARBA" id="ARBA00023163"/>
    </source>
</evidence>
<dbReference type="InterPro" id="IPR016152">
    <property type="entry name" value="PTrfase/Anion_transptr"/>
</dbReference>
<dbReference type="PANTHER" id="PTHR30185">
    <property type="entry name" value="CRYPTIC BETA-GLUCOSIDE BGL OPERON ANTITERMINATOR"/>
    <property type="match status" value="1"/>
</dbReference>
<feature type="domain" description="PTS EIIA type-2" evidence="6">
    <location>
        <begin position="516"/>
        <end position="652"/>
    </location>
</feature>
<organism evidence="9 10">
    <name type="scientific">Paludifilum halophilum</name>
    <dbReference type="NCBI Taxonomy" id="1642702"/>
    <lineage>
        <taxon>Bacteria</taxon>
        <taxon>Bacillati</taxon>
        <taxon>Bacillota</taxon>
        <taxon>Bacilli</taxon>
        <taxon>Bacillales</taxon>
        <taxon>Thermoactinomycetaceae</taxon>
        <taxon>Paludifilum</taxon>
    </lineage>
</organism>
<dbReference type="SUPFAM" id="SSF63520">
    <property type="entry name" value="PTS-regulatory domain, PRD"/>
    <property type="match status" value="2"/>
</dbReference>
<keyword evidence="10" id="KW-1185">Reference proteome</keyword>
<dbReference type="Gene3D" id="3.40.50.2300">
    <property type="match status" value="1"/>
</dbReference>
<dbReference type="InterPro" id="IPR013011">
    <property type="entry name" value="PTS_EIIB_2"/>
</dbReference>
<dbReference type="InterPro" id="IPR036634">
    <property type="entry name" value="PRD_sf"/>
</dbReference>
<dbReference type="RefSeq" id="WP_094263166.1">
    <property type="nucleotide sequence ID" value="NZ_NOWF01000002.1"/>
</dbReference>
<dbReference type="PROSITE" id="PS51372">
    <property type="entry name" value="PRD_2"/>
    <property type="match status" value="2"/>
</dbReference>
<evidence type="ECO:0000256" key="4">
    <source>
        <dbReference type="ARBA" id="ARBA00023159"/>
    </source>
</evidence>
<keyword evidence="2" id="KW-0677">Repeat</keyword>
<dbReference type="GO" id="GO:0006355">
    <property type="term" value="P:regulation of DNA-templated transcription"/>
    <property type="evidence" value="ECO:0007669"/>
    <property type="project" value="InterPro"/>
</dbReference>
<keyword evidence="1" id="KW-0808">Transferase</keyword>
<evidence type="ECO:0000256" key="2">
    <source>
        <dbReference type="ARBA" id="ARBA00022737"/>
    </source>
</evidence>
<dbReference type="Pfam" id="PF08279">
    <property type="entry name" value="HTH_11"/>
    <property type="match status" value="1"/>
</dbReference>
<dbReference type="SUPFAM" id="SSF52794">
    <property type="entry name" value="PTS system IIB component-like"/>
    <property type="match status" value="1"/>
</dbReference>
<keyword evidence="5" id="KW-0804">Transcription</keyword>
<dbReference type="CDD" id="cd05568">
    <property type="entry name" value="PTS_IIB_bgl_like"/>
    <property type="match status" value="1"/>
</dbReference>
<dbReference type="Gene3D" id="3.40.930.10">
    <property type="entry name" value="Mannitol-specific EII, Chain A"/>
    <property type="match status" value="1"/>
</dbReference>
<keyword evidence="4" id="KW-0010">Activator</keyword>
<dbReference type="Pfam" id="PF05043">
    <property type="entry name" value="Mga"/>
    <property type="match status" value="1"/>
</dbReference>
<feature type="domain" description="PRD" evidence="8">
    <location>
        <begin position="305"/>
        <end position="412"/>
    </location>
</feature>
<reference evidence="9 10" key="1">
    <citation type="submission" date="2017-07" db="EMBL/GenBank/DDBJ databases">
        <title>The genome sequence of Paludifilum halophilum highlights mechanisms for microbial adaptation to high salt environemnts.</title>
        <authorList>
            <person name="Belbahri L."/>
        </authorList>
    </citation>
    <scope>NUCLEOTIDE SEQUENCE [LARGE SCALE GENOMIC DNA]</scope>
    <source>
        <strain evidence="9 10">DSM 102817</strain>
    </source>
</reference>
<comment type="caution">
    <text evidence="9">The sequence shown here is derived from an EMBL/GenBank/DDBJ whole genome shotgun (WGS) entry which is preliminary data.</text>
</comment>
<dbReference type="SUPFAM" id="SSF55804">
    <property type="entry name" value="Phoshotransferase/anion transport protein"/>
    <property type="match status" value="1"/>
</dbReference>
<evidence type="ECO:0000313" key="10">
    <source>
        <dbReference type="Proteomes" id="UP000215459"/>
    </source>
</evidence>
<dbReference type="OrthoDB" id="3175596at2"/>
<evidence type="ECO:0000259" key="6">
    <source>
        <dbReference type="PROSITE" id="PS51094"/>
    </source>
</evidence>
<dbReference type="EMBL" id="NOWF01000002">
    <property type="protein sequence ID" value="OYD08818.1"/>
    <property type="molecule type" value="Genomic_DNA"/>
</dbReference>
<feature type="domain" description="PRD" evidence="8">
    <location>
        <begin position="186"/>
        <end position="291"/>
    </location>
</feature>
<evidence type="ECO:0000256" key="3">
    <source>
        <dbReference type="ARBA" id="ARBA00023015"/>
    </source>
</evidence>
<evidence type="ECO:0000259" key="8">
    <source>
        <dbReference type="PROSITE" id="PS51372"/>
    </source>
</evidence>
<dbReference type="InterPro" id="IPR007737">
    <property type="entry name" value="Mga_HTH"/>
</dbReference>
<gene>
    <name evidence="9" type="ORF">CHM34_03210</name>
</gene>
<feature type="domain" description="PTS EIIB type-2" evidence="7">
    <location>
        <begin position="416"/>
        <end position="506"/>
    </location>
</feature>
<keyword evidence="3" id="KW-0805">Transcription regulation</keyword>
<dbReference type="InterPro" id="IPR050661">
    <property type="entry name" value="BglG_antiterminators"/>
</dbReference>
<dbReference type="CDD" id="cd00211">
    <property type="entry name" value="PTS_IIA_fru"/>
    <property type="match status" value="1"/>
</dbReference>
<dbReference type="Pfam" id="PF00359">
    <property type="entry name" value="PTS_EIIA_2"/>
    <property type="match status" value="1"/>
</dbReference>
<dbReference type="Proteomes" id="UP000215459">
    <property type="component" value="Unassembled WGS sequence"/>
</dbReference>
<protein>
    <submittedName>
        <fullName evidence="9">Uncharacterized protein</fullName>
    </submittedName>
</protein>
<dbReference type="InterPro" id="IPR011608">
    <property type="entry name" value="PRD"/>
</dbReference>
<dbReference type="PROSITE" id="PS51099">
    <property type="entry name" value="PTS_EIIB_TYPE_2"/>
    <property type="match status" value="1"/>
</dbReference>
<proteinExistence type="predicted"/>
<dbReference type="AlphaFoldDB" id="A0A235B938"/>
<dbReference type="Gene3D" id="1.10.10.10">
    <property type="entry name" value="Winged helix-like DNA-binding domain superfamily/Winged helix DNA-binding domain"/>
    <property type="match status" value="2"/>
</dbReference>
<dbReference type="InterPro" id="IPR036095">
    <property type="entry name" value="PTS_EIIB-like_sf"/>
</dbReference>
<evidence type="ECO:0000313" key="9">
    <source>
        <dbReference type="EMBL" id="OYD08818.1"/>
    </source>
</evidence>
<evidence type="ECO:0000259" key="7">
    <source>
        <dbReference type="PROSITE" id="PS51099"/>
    </source>
</evidence>
<dbReference type="InterPro" id="IPR036390">
    <property type="entry name" value="WH_DNA-bd_sf"/>
</dbReference>
<evidence type="ECO:0000256" key="1">
    <source>
        <dbReference type="ARBA" id="ARBA00022679"/>
    </source>
</evidence>
<accession>A0A235B938</accession>
<dbReference type="SUPFAM" id="SSF46785">
    <property type="entry name" value="Winged helix' DNA-binding domain"/>
    <property type="match status" value="2"/>
</dbReference>
<dbReference type="GO" id="GO:0008982">
    <property type="term" value="F:protein-N(PI)-phosphohistidine-sugar phosphotransferase activity"/>
    <property type="evidence" value="ECO:0007669"/>
    <property type="project" value="InterPro"/>
</dbReference>
<dbReference type="PROSITE" id="PS00372">
    <property type="entry name" value="PTS_EIIA_TYPE_2_HIS"/>
    <property type="match status" value="1"/>
</dbReference>
<dbReference type="InterPro" id="IPR013196">
    <property type="entry name" value="HTH_11"/>
</dbReference>
<sequence>MIHQRQVKLLYRLLQSDRPISVGELAQDLSCSEKTVRNDLKKAERWVRKHAPLQLLRKPGVGVLIEGPVVEKKGLLRELKRISVESPSPQDPERRQWRLIRTLLEADRPLTARQLANRLYISKASIHLDLDQVEGWLNQQGLQLVRKPNWGVRVKGDEKAWRLALSRITEQLNAPESAPPLKKPQGLFAGDVPAIREAVRRLERSLDYSFTEEAVTNLVTHIAIAIRRIKQGQTIRLPDEELAKLKKEPEYAMAAGLAEQLSRAFAVAIPEAEVGYIAMHLLGAKVRRNDPADRSGDDLRSALEKIDKEAVLLARSLIAGVSEALDCGLREDQTLLLGLALHLHSAVNRIRHGLRLDNPLLRPIKADYRTMFETLLTVLPELEEKWGISFHEEEVAYLTLHFQAALERLHGCSEKKKALLVCTTGMGTSQLLTAKLNRLFPQLRVMDTVATYELSPFLQNNRPDLIISTVPLSETGIPTVRVSPLLTENEQERIRSALGERTVSAGAGSRYPVIRSLLNEERVFLRVKSETGEELLRKMGKELAAAGLTAEAYTDSLLERERLSSTAIGEGIAIPHGDPRHVEKPGMAVASLEQPISWGGEPVWLVFILAFSPEDKKMTQRLFRELVELTDDPEQLKRLKTIQDPSEWVQSF</sequence>
<dbReference type="PANTHER" id="PTHR30185:SF12">
    <property type="entry name" value="TRANSCRIPTIONAL REGULATOR MANR"/>
    <property type="match status" value="1"/>
</dbReference>
<dbReference type="InterPro" id="IPR002178">
    <property type="entry name" value="PTS_EIIA_type-2_dom"/>
</dbReference>
<dbReference type="InterPro" id="IPR036388">
    <property type="entry name" value="WH-like_DNA-bd_sf"/>
</dbReference>
<dbReference type="Pfam" id="PF00874">
    <property type="entry name" value="PRD"/>
    <property type="match status" value="2"/>
</dbReference>